<proteinExistence type="predicted"/>
<dbReference type="EMBL" id="KN832973">
    <property type="protein sequence ID" value="KIM90630.1"/>
    <property type="molecule type" value="Genomic_DNA"/>
</dbReference>
<dbReference type="InParanoid" id="A0A0C3G300"/>
<organism evidence="1 2">
    <name type="scientific">Piloderma croceum (strain F 1598)</name>
    <dbReference type="NCBI Taxonomy" id="765440"/>
    <lineage>
        <taxon>Eukaryota</taxon>
        <taxon>Fungi</taxon>
        <taxon>Dikarya</taxon>
        <taxon>Basidiomycota</taxon>
        <taxon>Agaricomycotina</taxon>
        <taxon>Agaricomycetes</taxon>
        <taxon>Agaricomycetidae</taxon>
        <taxon>Atheliales</taxon>
        <taxon>Atheliaceae</taxon>
        <taxon>Piloderma</taxon>
    </lineage>
</organism>
<sequence length="75" mass="8427">GGHLILWDLQLVIEFPPGSTILIPSATFRHSNTAIQPGEKRYSFTQYTAGGLFRWVDHGFKTATSYMAGLNEEQR</sequence>
<feature type="non-terminal residue" evidence="1">
    <location>
        <position position="75"/>
    </location>
</feature>
<dbReference type="OrthoDB" id="3202607at2759"/>
<evidence type="ECO:0000313" key="2">
    <source>
        <dbReference type="Proteomes" id="UP000054166"/>
    </source>
</evidence>
<dbReference type="STRING" id="765440.A0A0C3G300"/>
<dbReference type="Gene3D" id="3.60.130.30">
    <property type="match status" value="1"/>
</dbReference>
<name>A0A0C3G300_PILCF</name>
<dbReference type="HOGENOM" id="CLU_031314_1_1_1"/>
<feature type="non-terminal residue" evidence="1">
    <location>
        <position position="1"/>
    </location>
</feature>
<accession>A0A0C3G300</accession>
<keyword evidence="2" id="KW-1185">Reference proteome</keyword>
<reference evidence="2" key="2">
    <citation type="submission" date="2015-01" db="EMBL/GenBank/DDBJ databases">
        <title>Evolutionary Origins and Diversification of the Mycorrhizal Mutualists.</title>
        <authorList>
            <consortium name="DOE Joint Genome Institute"/>
            <consortium name="Mycorrhizal Genomics Consortium"/>
            <person name="Kohler A."/>
            <person name="Kuo A."/>
            <person name="Nagy L.G."/>
            <person name="Floudas D."/>
            <person name="Copeland A."/>
            <person name="Barry K.W."/>
            <person name="Cichocki N."/>
            <person name="Veneault-Fourrey C."/>
            <person name="LaButti K."/>
            <person name="Lindquist E.A."/>
            <person name="Lipzen A."/>
            <person name="Lundell T."/>
            <person name="Morin E."/>
            <person name="Murat C."/>
            <person name="Riley R."/>
            <person name="Ohm R."/>
            <person name="Sun H."/>
            <person name="Tunlid A."/>
            <person name="Henrissat B."/>
            <person name="Grigoriev I.V."/>
            <person name="Hibbett D.S."/>
            <person name="Martin F."/>
        </authorList>
    </citation>
    <scope>NUCLEOTIDE SEQUENCE [LARGE SCALE GENOMIC DNA]</scope>
    <source>
        <strain evidence="2">F 1598</strain>
    </source>
</reference>
<reference evidence="1 2" key="1">
    <citation type="submission" date="2014-04" db="EMBL/GenBank/DDBJ databases">
        <authorList>
            <consortium name="DOE Joint Genome Institute"/>
            <person name="Kuo A."/>
            <person name="Tarkka M."/>
            <person name="Buscot F."/>
            <person name="Kohler A."/>
            <person name="Nagy L.G."/>
            <person name="Floudas D."/>
            <person name="Copeland A."/>
            <person name="Barry K.W."/>
            <person name="Cichocki N."/>
            <person name="Veneault-Fourrey C."/>
            <person name="LaButti K."/>
            <person name="Lindquist E.A."/>
            <person name="Lipzen A."/>
            <person name="Lundell T."/>
            <person name="Morin E."/>
            <person name="Murat C."/>
            <person name="Sun H."/>
            <person name="Tunlid A."/>
            <person name="Henrissat B."/>
            <person name="Grigoriev I.V."/>
            <person name="Hibbett D.S."/>
            <person name="Martin F."/>
            <person name="Nordberg H.P."/>
            <person name="Cantor M.N."/>
            <person name="Hua S.X."/>
        </authorList>
    </citation>
    <scope>NUCLEOTIDE SEQUENCE [LARGE SCALE GENOMIC DNA]</scope>
    <source>
        <strain evidence="1 2">F 1598</strain>
    </source>
</reference>
<evidence type="ECO:0008006" key="3">
    <source>
        <dbReference type="Google" id="ProtNLM"/>
    </source>
</evidence>
<dbReference type="AlphaFoldDB" id="A0A0C3G300"/>
<gene>
    <name evidence="1" type="ORF">PILCRDRAFT_42306</name>
</gene>
<protein>
    <recommendedName>
        <fullName evidence="3">Prolyl 4-hydroxylase alpha subunit Fe(2+) 2OG dioxygenase domain-containing protein</fullName>
    </recommendedName>
</protein>
<evidence type="ECO:0000313" key="1">
    <source>
        <dbReference type="EMBL" id="KIM90630.1"/>
    </source>
</evidence>
<dbReference type="Proteomes" id="UP000054166">
    <property type="component" value="Unassembled WGS sequence"/>
</dbReference>